<organism evidence="1 2">
    <name type="scientific">Neonectria punicea</name>
    <dbReference type="NCBI Taxonomy" id="979145"/>
    <lineage>
        <taxon>Eukaryota</taxon>
        <taxon>Fungi</taxon>
        <taxon>Dikarya</taxon>
        <taxon>Ascomycota</taxon>
        <taxon>Pezizomycotina</taxon>
        <taxon>Sordariomycetes</taxon>
        <taxon>Hypocreomycetidae</taxon>
        <taxon>Hypocreales</taxon>
        <taxon>Nectriaceae</taxon>
        <taxon>Neonectria</taxon>
    </lineage>
</organism>
<accession>A0ABR1HAV7</accession>
<gene>
    <name evidence="1" type="ORF">QQX98_004073</name>
</gene>
<sequence length="146" mass="16833">MDLFNKLPPEVRLQILIQLGSKRSVLPCIQVSPIMLEQYGTSKAYIKRAWIAFDLDDEMMQDGMAIILFPSWDAATSPRGHFDLWVSQQLPNPFEKNHRGLLDELEKLHSRLLFFIEDYLTKATAIFPPRDINPKVFDVQGSASHY</sequence>
<evidence type="ECO:0000313" key="1">
    <source>
        <dbReference type="EMBL" id="KAK7418288.1"/>
    </source>
</evidence>
<reference evidence="1 2" key="1">
    <citation type="journal article" date="2025" name="Microbiol. Resour. Announc.">
        <title>Draft genome sequences for Neonectria magnoliae and Neonectria punicea, canker pathogens of Liriodendron tulipifera and Acer saccharum in West Virginia.</title>
        <authorList>
            <person name="Petronek H.M."/>
            <person name="Kasson M.T."/>
            <person name="Metheny A.M."/>
            <person name="Stauder C.M."/>
            <person name="Lovett B."/>
            <person name="Lynch S.C."/>
            <person name="Garnas J.R."/>
            <person name="Kasson L.R."/>
            <person name="Stajich J.E."/>
        </authorList>
    </citation>
    <scope>NUCLEOTIDE SEQUENCE [LARGE SCALE GENOMIC DNA]</scope>
    <source>
        <strain evidence="1 2">NRRL 64653</strain>
    </source>
</reference>
<name>A0ABR1HAV7_9HYPO</name>
<dbReference type="Proteomes" id="UP001498476">
    <property type="component" value="Unassembled WGS sequence"/>
</dbReference>
<keyword evidence="2" id="KW-1185">Reference proteome</keyword>
<proteinExistence type="predicted"/>
<protein>
    <submittedName>
        <fullName evidence="1">Uncharacterized protein</fullName>
    </submittedName>
</protein>
<dbReference type="EMBL" id="JAZAVJ010000049">
    <property type="protein sequence ID" value="KAK7418288.1"/>
    <property type="molecule type" value="Genomic_DNA"/>
</dbReference>
<evidence type="ECO:0000313" key="2">
    <source>
        <dbReference type="Proteomes" id="UP001498476"/>
    </source>
</evidence>
<comment type="caution">
    <text evidence="1">The sequence shown here is derived from an EMBL/GenBank/DDBJ whole genome shotgun (WGS) entry which is preliminary data.</text>
</comment>